<reference evidence="5 6" key="1">
    <citation type="submission" date="2019-04" db="EMBL/GenBank/DDBJ databases">
        <title>Bacillus caeni sp. nov., a bacterium isolated from mangrove sediment.</title>
        <authorList>
            <person name="Huang H."/>
            <person name="Mo K."/>
            <person name="Hu Y."/>
        </authorList>
    </citation>
    <scope>NUCLEOTIDE SEQUENCE [LARGE SCALE GENOMIC DNA]</scope>
    <source>
        <strain evidence="5 6">HB172195</strain>
    </source>
</reference>
<dbReference type="Gene3D" id="3.90.1510.10">
    <property type="entry name" value="Glycerate kinase, domain 2"/>
    <property type="match status" value="1"/>
</dbReference>
<dbReference type="GO" id="GO:0031388">
    <property type="term" value="P:organic acid phosphorylation"/>
    <property type="evidence" value="ECO:0007669"/>
    <property type="project" value="UniProtKB-UniRule"/>
</dbReference>
<dbReference type="EMBL" id="SWLG01000030">
    <property type="protein sequence ID" value="TLS35060.1"/>
    <property type="molecule type" value="Genomic_DNA"/>
</dbReference>
<dbReference type="PIRSF" id="PIRSF006078">
    <property type="entry name" value="GlxK"/>
    <property type="match status" value="1"/>
</dbReference>
<evidence type="ECO:0000256" key="3">
    <source>
        <dbReference type="ARBA" id="ARBA00022777"/>
    </source>
</evidence>
<dbReference type="GO" id="GO:0008887">
    <property type="term" value="F:glycerate kinase activity"/>
    <property type="evidence" value="ECO:0007669"/>
    <property type="project" value="UniProtKB-UniRule"/>
</dbReference>
<dbReference type="SUPFAM" id="SSF110738">
    <property type="entry name" value="Glycerate kinase I"/>
    <property type="match status" value="1"/>
</dbReference>
<dbReference type="InterPro" id="IPR004381">
    <property type="entry name" value="Glycerate_kinase"/>
</dbReference>
<keyword evidence="3 4" id="KW-0418">Kinase</keyword>
<evidence type="ECO:0000313" key="5">
    <source>
        <dbReference type="EMBL" id="TLS35060.1"/>
    </source>
</evidence>
<dbReference type="Gene3D" id="3.40.50.10350">
    <property type="entry name" value="Glycerate kinase, domain 1"/>
    <property type="match status" value="1"/>
</dbReference>
<name>A0A5R9EYC9_9BACL</name>
<organism evidence="5 6">
    <name type="scientific">Exobacillus caeni</name>
    <dbReference type="NCBI Taxonomy" id="2574798"/>
    <lineage>
        <taxon>Bacteria</taxon>
        <taxon>Bacillati</taxon>
        <taxon>Bacillota</taxon>
        <taxon>Bacilli</taxon>
        <taxon>Bacillales</taxon>
        <taxon>Guptibacillaceae</taxon>
        <taxon>Exobacillus</taxon>
    </lineage>
</organism>
<dbReference type="Pfam" id="PF02595">
    <property type="entry name" value="Gly_kinase"/>
    <property type="match status" value="1"/>
</dbReference>
<accession>A0A5R9EYC9</accession>
<sequence length="378" mass="39072">MKIVIAPDSFKESMTAMEAADAIAKGFSDVFPEAEIIRVPIADGGEGTVTALVDATGGRMIKAAVSGPLGKPVQAFYGLSGDGSTAFIEMAAASGLHLVPEKSRNPLYTSTRGTGELILKALDQGVSRIILGLGGSATNDAGAGMAQAVGVKLIDRFGNEIKEGGASLGDAVEIDCTNIDKRLAGITIEAACDVNNPMVGERGASAVFGPQKGANTDMVRMLDKNLSYFADLIKKELGKDIKYVPGTGAAGGLAGGLIAFLSAQLMPGVEMVLKTIGLEEHLRDASLVVTGEGKVDGQTAFGKAPAGVAALAKKYHLPVIAVAGQVNGNNDVLRKNGFDAVFSIIPGVIPLEEALENASSYTYHTARNIAEVLKINWK</sequence>
<keyword evidence="2 4" id="KW-0808">Transferase</keyword>
<evidence type="ECO:0000256" key="2">
    <source>
        <dbReference type="ARBA" id="ARBA00022679"/>
    </source>
</evidence>
<comment type="similarity">
    <text evidence="1 4">Belongs to the glycerate kinase type-1 family.</text>
</comment>
<comment type="caution">
    <text evidence="5">The sequence shown here is derived from an EMBL/GenBank/DDBJ whole genome shotgun (WGS) entry which is preliminary data.</text>
</comment>
<keyword evidence="6" id="KW-1185">Reference proteome</keyword>
<evidence type="ECO:0000256" key="1">
    <source>
        <dbReference type="ARBA" id="ARBA00006284"/>
    </source>
</evidence>
<dbReference type="OrthoDB" id="9774290at2"/>
<dbReference type="Proteomes" id="UP000308230">
    <property type="component" value="Unassembled WGS sequence"/>
</dbReference>
<evidence type="ECO:0000313" key="6">
    <source>
        <dbReference type="Proteomes" id="UP000308230"/>
    </source>
</evidence>
<proteinExistence type="inferred from homology"/>
<dbReference type="NCBIfam" id="TIGR00045">
    <property type="entry name" value="glycerate kinase"/>
    <property type="match status" value="1"/>
</dbReference>
<protein>
    <submittedName>
        <fullName evidence="5">Glycerate kinase</fullName>
    </submittedName>
</protein>
<gene>
    <name evidence="5" type="ORF">FCL54_22325</name>
</gene>
<dbReference type="AlphaFoldDB" id="A0A5R9EYC9"/>
<evidence type="ECO:0000256" key="4">
    <source>
        <dbReference type="PIRNR" id="PIRNR006078"/>
    </source>
</evidence>
<dbReference type="InterPro" id="IPR018193">
    <property type="entry name" value="Glyc_kinase_flavodox-like_fold"/>
</dbReference>
<dbReference type="PANTHER" id="PTHR21599:SF0">
    <property type="entry name" value="GLYCERATE KINASE"/>
    <property type="match status" value="1"/>
</dbReference>
<dbReference type="RefSeq" id="WP_138129516.1">
    <property type="nucleotide sequence ID" value="NZ_SWLG01000030.1"/>
</dbReference>
<dbReference type="InterPro" id="IPR036129">
    <property type="entry name" value="Glycerate_kinase_sf"/>
</dbReference>
<dbReference type="InterPro" id="IPR018197">
    <property type="entry name" value="Glycerate_kinase_RE-like"/>
</dbReference>
<dbReference type="PANTHER" id="PTHR21599">
    <property type="entry name" value="GLYCERATE KINASE"/>
    <property type="match status" value="1"/>
</dbReference>